<organism evidence="6 7">
    <name type="scientific">Corynebacterium tuberculostearicum</name>
    <dbReference type="NCBI Taxonomy" id="38304"/>
    <lineage>
        <taxon>Bacteria</taxon>
        <taxon>Bacillati</taxon>
        <taxon>Actinomycetota</taxon>
        <taxon>Actinomycetes</taxon>
        <taxon>Mycobacteriales</taxon>
        <taxon>Corynebacteriaceae</taxon>
        <taxon>Corynebacterium</taxon>
    </lineage>
</organism>
<dbReference type="Pfam" id="PF13302">
    <property type="entry name" value="Acetyltransf_3"/>
    <property type="match status" value="1"/>
</dbReference>
<sequence>MLDPFGNAADRFRHPATGPADDMHPGWPESTPIVQLPSSSVFPSGARMRLRPLLRSDGHEWRRQRIDDECFLRPVEPTQAAPWAAAHSQQAWWNHLMYLRTAAREALVIPLVIEVEGKFAGQVTLGNIQHGSIRDCWIGYWVYSAVHGAGVATAATALGVDHAFGRVGLHRVTATYLEHNPASGRVLAANGFRHEGYLRRNLHIDGAWQDHHYVALVKEDFASTAVERLRQAGRLA</sequence>
<comment type="caution">
    <text evidence="6">The sequence shown here is derived from an EMBL/GenBank/DDBJ whole genome shotgun (WGS) entry which is preliminary data.</text>
</comment>
<dbReference type="PANTHER" id="PTHR43792:SF8">
    <property type="entry name" value="[RIBOSOMAL PROTEIN US5]-ALANINE N-ACETYLTRANSFERASE"/>
    <property type="match status" value="1"/>
</dbReference>
<dbReference type="GO" id="GO:0008999">
    <property type="term" value="F:protein-N-terminal-alanine acetyltransferase activity"/>
    <property type="evidence" value="ECO:0007669"/>
    <property type="project" value="TreeGrafter"/>
</dbReference>
<evidence type="ECO:0000313" key="6">
    <source>
        <dbReference type="EMBL" id="MBK3428473.1"/>
    </source>
</evidence>
<dbReference type="PANTHER" id="PTHR43792">
    <property type="entry name" value="GNAT FAMILY, PUTATIVE (AFU_ORTHOLOGUE AFUA_3G00765)-RELATED-RELATED"/>
    <property type="match status" value="1"/>
</dbReference>
<evidence type="ECO:0000313" key="7">
    <source>
        <dbReference type="Proteomes" id="UP000603369"/>
    </source>
</evidence>
<dbReference type="AlphaFoldDB" id="A0A8I1HSS1"/>
<dbReference type="EMBL" id="JAEHFL010000011">
    <property type="protein sequence ID" value="MBK3428473.1"/>
    <property type="molecule type" value="Genomic_DNA"/>
</dbReference>
<dbReference type="InterPro" id="IPR051531">
    <property type="entry name" value="N-acetyltransferase"/>
</dbReference>
<evidence type="ECO:0000256" key="2">
    <source>
        <dbReference type="ARBA" id="ARBA00023315"/>
    </source>
</evidence>
<dbReference type="InterPro" id="IPR016181">
    <property type="entry name" value="Acyl_CoA_acyltransferase"/>
</dbReference>
<dbReference type="Gene3D" id="3.40.630.30">
    <property type="match status" value="1"/>
</dbReference>
<keyword evidence="7" id="KW-1185">Reference proteome</keyword>
<dbReference type="SUPFAM" id="SSF55729">
    <property type="entry name" value="Acyl-CoA N-acyltransferases (Nat)"/>
    <property type="match status" value="1"/>
</dbReference>
<keyword evidence="2" id="KW-0012">Acyltransferase</keyword>
<dbReference type="RefSeq" id="WP_200435999.1">
    <property type="nucleotide sequence ID" value="NZ_JAEHFL010000011.1"/>
</dbReference>
<name>A0A8I1HSS1_9CORY</name>
<feature type="domain" description="N-acetyltransferase" evidence="5">
    <location>
        <begin position="70"/>
        <end position="215"/>
    </location>
</feature>
<accession>A0A8I1HSS1</accession>
<evidence type="ECO:0000256" key="4">
    <source>
        <dbReference type="SAM" id="MobiDB-lite"/>
    </source>
</evidence>
<evidence type="ECO:0000256" key="3">
    <source>
        <dbReference type="ARBA" id="ARBA00038502"/>
    </source>
</evidence>
<dbReference type="InterPro" id="IPR000182">
    <property type="entry name" value="GNAT_dom"/>
</dbReference>
<protein>
    <submittedName>
        <fullName evidence="6">GNAT family N-acetyltransferase</fullName>
    </submittedName>
</protein>
<dbReference type="PROSITE" id="PS51186">
    <property type="entry name" value="GNAT"/>
    <property type="match status" value="1"/>
</dbReference>
<evidence type="ECO:0000259" key="5">
    <source>
        <dbReference type="PROSITE" id="PS51186"/>
    </source>
</evidence>
<dbReference type="GO" id="GO:0005737">
    <property type="term" value="C:cytoplasm"/>
    <property type="evidence" value="ECO:0007669"/>
    <property type="project" value="TreeGrafter"/>
</dbReference>
<comment type="similarity">
    <text evidence="3">Belongs to the acetyltransferase family. RimJ subfamily.</text>
</comment>
<dbReference type="Proteomes" id="UP000603369">
    <property type="component" value="Unassembled WGS sequence"/>
</dbReference>
<evidence type="ECO:0000256" key="1">
    <source>
        <dbReference type="ARBA" id="ARBA00022679"/>
    </source>
</evidence>
<gene>
    <name evidence="6" type="ORF">JDP02_08125</name>
</gene>
<proteinExistence type="inferred from homology"/>
<reference evidence="6 7" key="1">
    <citation type="submission" date="2020-12" db="EMBL/GenBank/DDBJ databases">
        <title>Draft genome sequence of the commensal strain Corynebacterium tuberculostearicum MFP09/CIP 102622 isolated from human skin.</title>
        <authorList>
            <person name="Boukerb A.M."/>
            <person name="Janvier X."/>
            <person name="Feuilloley M.G.J."/>
            <person name="Groboillot A."/>
        </authorList>
    </citation>
    <scope>NUCLEOTIDE SEQUENCE [LARGE SCALE GENOMIC DNA]</scope>
    <source>
        <strain evidence="6 7">CIP 102622</strain>
    </source>
</reference>
<keyword evidence="1 6" id="KW-0808">Transferase</keyword>
<feature type="region of interest" description="Disordered" evidence="4">
    <location>
        <begin position="1"/>
        <end position="28"/>
    </location>
</feature>